<dbReference type="OrthoDB" id="6783301at2759"/>
<proteinExistence type="predicted"/>
<dbReference type="EMBL" id="BGPR01000037">
    <property type="protein sequence ID" value="GBL84433.1"/>
    <property type="molecule type" value="Genomic_DNA"/>
</dbReference>
<gene>
    <name evidence="1" type="ORF">AVEN_117194_1</name>
</gene>
<evidence type="ECO:0000313" key="2">
    <source>
        <dbReference type="Proteomes" id="UP000499080"/>
    </source>
</evidence>
<dbReference type="GO" id="GO:0003676">
    <property type="term" value="F:nucleic acid binding"/>
    <property type="evidence" value="ECO:0007669"/>
    <property type="project" value="InterPro"/>
</dbReference>
<reference evidence="1 2" key="1">
    <citation type="journal article" date="2019" name="Sci. Rep.">
        <title>Orb-weaving spider Araneus ventricosus genome elucidates the spidroin gene catalogue.</title>
        <authorList>
            <person name="Kono N."/>
            <person name="Nakamura H."/>
            <person name="Ohtoshi R."/>
            <person name="Moran D.A.P."/>
            <person name="Shinohara A."/>
            <person name="Yoshida Y."/>
            <person name="Fujiwara M."/>
            <person name="Mori M."/>
            <person name="Tomita M."/>
            <person name="Arakawa K."/>
        </authorList>
    </citation>
    <scope>NUCLEOTIDE SEQUENCE [LARGE SCALE GENOMIC DNA]</scope>
</reference>
<dbReference type="InterPro" id="IPR012337">
    <property type="entry name" value="RNaseH-like_sf"/>
</dbReference>
<comment type="caution">
    <text evidence="1">The sequence shown here is derived from an EMBL/GenBank/DDBJ whole genome shotgun (WGS) entry which is preliminary data.</text>
</comment>
<dbReference type="AlphaFoldDB" id="A0A4Y2AXG7"/>
<evidence type="ECO:0000313" key="1">
    <source>
        <dbReference type="EMBL" id="GBL84433.1"/>
    </source>
</evidence>
<name>A0A4Y2AXG7_ARAVE</name>
<dbReference type="Proteomes" id="UP000499080">
    <property type="component" value="Unassembled WGS sequence"/>
</dbReference>
<keyword evidence="2" id="KW-1185">Reference proteome</keyword>
<dbReference type="SUPFAM" id="SSF53098">
    <property type="entry name" value="Ribonuclease H-like"/>
    <property type="match status" value="1"/>
</dbReference>
<accession>A0A4Y2AXG7</accession>
<sequence>MPPCLMPLWQPNRLNEHGNTSGTAKLNENISVFQAELSVLKEAVNYAITRPSNRTIVIHIDNGASILAAFNLKCTNHIDRKIFQTLLSYPNIKITWMKWAHAGYEGNEKADKLVKVAVEHGQPYSSIQLSKSYP</sequence>
<dbReference type="InterPro" id="IPR036397">
    <property type="entry name" value="RNaseH_sf"/>
</dbReference>
<protein>
    <submittedName>
        <fullName evidence="1">Uncharacterized protein</fullName>
    </submittedName>
</protein>
<organism evidence="1 2">
    <name type="scientific">Araneus ventricosus</name>
    <name type="common">Orbweaver spider</name>
    <name type="synonym">Epeira ventricosa</name>
    <dbReference type="NCBI Taxonomy" id="182803"/>
    <lineage>
        <taxon>Eukaryota</taxon>
        <taxon>Metazoa</taxon>
        <taxon>Ecdysozoa</taxon>
        <taxon>Arthropoda</taxon>
        <taxon>Chelicerata</taxon>
        <taxon>Arachnida</taxon>
        <taxon>Araneae</taxon>
        <taxon>Araneomorphae</taxon>
        <taxon>Entelegynae</taxon>
        <taxon>Araneoidea</taxon>
        <taxon>Araneidae</taxon>
        <taxon>Araneus</taxon>
    </lineage>
</organism>
<dbReference type="Gene3D" id="3.30.420.10">
    <property type="entry name" value="Ribonuclease H-like superfamily/Ribonuclease H"/>
    <property type="match status" value="1"/>
</dbReference>